<comment type="caution">
    <text evidence="1">The sequence shown here is derived from an EMBL/GenBank/DDBJ whole genome shotgun (WGS) entry which is preliminary data.</text>
</comment>
<evidence type="ECO:0000313" key="2">
    <source>
        <dbReference type="Proteomes" id="UP000073492"/>
    </source>
</evidence>
<protein>
    <submittedName>
        <fullName evidence="1">Uncharacterized protein</fullName>
    </submittedName>
</protein>
<organism evidence="1 2">
    <name type="scientific">Pseudocercospora musae</name>
    <dbReference type="NCBI Taxonomy" id="113226"/>
    <lineage>
        <taxon>Eukaryota</taxon>
        <taxon>Fungi</taxon>
        <taxon>Dikarya</taxon>
        <taxon>Ascomycota</taxon>
        <taxon>Pezizomycotina</taxon>
        <taxon>Dothideomycetes</taxon>
        <taxon>Dothideomycetidae</taxon>
        <taxon>Mycosphaerellales</taxon>
        <taxon>Mycosphaerellaceae</taxon>
        <taxon>Pseudocercospora</taxon>
    </lineage>
</organism>
<evidence type="ECO:0000313" key="1">
    <source>
        <dbReference type="EMBL" id="KXT15481.1"/>
    </source>
</evidence>
<reference evidence="1 2" key="1">
    <citation type="submission" date="2015-07" db="EMBL/GenBank/DDBJ databases">
        <title>Comparative genomics of the Sigatoka disease complex on banana suggests a link between parallel evolutionary changes in Pseudocercospora fijiensis and Pseudocercospora eumusae and increased virulence on the banana host.</title>
        <authorList>
            <person name="Chang T.-C."/>
            <person name="Salvucci A."/>
            <person name="Crous P.W."/>
            <person name="Stergiopoulos I."/>
        </authorList>
    </citation>
    <scope>NUCLEOTIDE SEQUENCE [LARGE SCALE GENOMIC DNA]</scope>
    <source>
        <strain evidence="1 2">CBS 116634</strain>
    </source>
</reference>
<dbReference type="OrthoDB" id="4161376at2759"/>
<sequence length="67" mass="6924">MGNLLGRRWFSMGGNFITFVGHLVAGSARYTSSNGAQQITAGMANIGFGGALCQMAALFLPELLTGA</sequence>
<dbReference type="EMBL" id="LFZO01000057">
    <property type="protein sequence ID" value="KXT15481.1"/>
    <property type="molecule type" value="Genomic_DNA"/>
</dbReference>
<proteinExistence type="predicted"/>
<dbReference type="AlphaFoldDB" id="A0A139IL54"/>
<gene>
    <name evidence="1" type="ORF">AC579_3376</name>
</gene>
<keyword evidence="2" id="KW-1185">Reference proteome</keyword>
<accession>A0A139IL54</accession>
<name>A0A139IL54_9PEZI</name>
<dbReference type="Proteomes" id="UP000073492">
    <property type="component" value="Unassembled WGS sequence"/>
</dbReference>